<evidence type="ECO:0000313" key="2">
    <source>
        <dbReference type="Proteomes" id="UP000316096"/>
    </source>
</evidence>
<dbReference type="AlphaFoldDB" id="A0A543CH51"/>
<dbReference type="RefSeq" id="WP_141955274.1">
    <property type="nucleotide sequence ID" value="NZ_VFOZ01000001.1"/>
</dbReference>
<name>A0A543CH51_9ACTN</name>
<dbReference type="Proteomes" id="UP000316096">
    <property type="component" value="Unassembled WGS sequence"/>
</dbReference>
<keyword evidence="2" id="KW-1185">Reference proteome</keyword>
<accession>A0A543CH51</accession>
<evidence type="ECO:0000313" key="1">
    <source>
        <dbReference type="EMBL" id="TQL96415.1"/>
    </source>
</evidence>
<organism evidence="1 2">
    <name type="scientific">Actinoallomurus bryophytorum</name>
    <dbReference type="NCBI Taxonomy" id="1490222"/>
    <lineage>
        <taxon>Bacteria</taxon>
        <taxon>Bacillati</taxon>
        <taxon>Actinomycetota</taxon>
        <taxon>Actinomycetes</taxon>
        <taxon>Streptosporangiales</taxon>
        <taxon>Thermomonosporaceae</taxon>
        <taxon>Actinoallomurus</taxon>
    </lineage>
</organism>
<dbReference type="EMBL" id="VFOZ01000001">
    <property type="protein sequence ID" value="TQL96415.1"/>
    <property type="molecule type" value="Genomic_DNA"/>
</dbReference>
<comment type="caution">
    <text evidence="1">The sequence shown here is derived from an EMBL/GenBank/DDBJ whole genome shotgun (WGS) entry which is preliminary data.</text>
</comment>
<gene>
    <name evidence="1" type="ORF">FB559_1943</name>
</gene>
<reference evidence="1 2" key="1">
    <citation type="submission" date="2019-06" db="EMBL/GenBank/DDBJ databases">
        <title>Sequencing the genomes of 1000 actinobacteria strains.</title>
        <authorList>
            <person name="Klenk H.-P."/>
        </authorList>
    </citation>
    <scope>NUCLEOTIDE SEQUENCE [LARGE SCALE GENOMIC DNA]</scope>
    <source>
        <strain evidence="1 2">DSM 102200</strain>
    </source>
</reference>
<sequence length="110" mass="11827">MAEQDDTFSVDIDALERGGVDVKHLATLAASIYGDLFNLTDKYGHTLGGNGDVGKSFETNYYPGADASLQFLKDLKDLVDAHGSKVIDLGDLFGNVDDTTIDESHGGHRH</sequence>
<proteinExistence type="predicted"/>
<protein>
    <submittedName>
        <fullName evidence="1">Uncharacterized protein</fullName>
    </submittedName>
</protein>